<dbReference type="EMBL" id="JAGVWD010000029">
    <property type="protein sequence ID" value="MBS3057395.1"/>
    <property type="molecule type" value="Genomic_DNA"/>
</dbReference>
<evidence type="ECO:0000313" key="2">
    <source>
        <dbReference type="Proteomes" id="UP000677687"/>
    </source>
</evidence>
<proteinExistence type="predicted"/>
<gene>
    <name evidence="1" type="ORF">J4415_02095</name>
</gene>
<accession>A0A8T4L0N0</accession>
<evidence type="ECO:0000313" key="1">
    <source>
        <dbReference type="EMBL" id="MBS3057395.1"/>
    </source>
</evidence>
<protein>
    <submittedName>
        <fullName evidence="1">Uncharacterized protein</fullName>
    </submittedName>
</protein>
<reference evidence="1" key="2">
    <citation type="submission" date="2021-05" db="EMBL/GenBank/DDBJ databases">
        <title>Protein family content uncovers lineage relationships and bacterial pathway maintenance mechanisms in DPANN archaea.</title>
        <authorList>
            <person name="Castelle C.J."/>
            <person name="Meheust R."/>
            <person name="Jaffe A.L."/>
            <person name="Seitz K."/>
            <person name="Gong X."/>
            <person name="Baker B.J."/>
            <person name="Banfield J.F."/>
        </authorList>
    </citation>
    <scope>NUCLEOTIDE SEQUENCE</scope>
    <source>
        <strain evidence="1">RIFCSPHIGHO2_01_FULL_AR10_44_11</strain>
    </source>
</reference>
<dbReference type="Proteomes" id="UP000677687">
    <property type="component" value="Unassembled WGS sequence"/>
</dbReference>
<organism evidence="1 2">
    <name type="scientific">Candidatus Iainarchaeum sp</name>
    <dbReference type="NCBI Taxonomy" id="3101447"/>
    <lineage>
        <taxon>Archaea</taxon>
        <taxon>Candidatus Iainarchaeota</taxon>
        <taxon>Candidatus Iainarchaeia</taxon>
        <taxon>Candidatus Iainarchaeales</taxon>
        <taxon>Candidatus Iainarchaeaceae</taxon>
        <taxon>Candidatus Iainarchaeum</taxon>
    </lineage>
</organism>
<dbReference type="AlphaFoldDB" id="A0A8T4L0N0"/>
<name>A0A8T4L0N0_9ARCH</name>
<comment type="caution">
    <text evidence="1">The sequence shown here is derived from an EMBL/GenBank/DDBJ whole genome shotgun (WGS) entry which is preliminary data.</text>
</comment>
<reference evidence="1" key="1">
    <citation type="submission" date="2021-03" db="EMBL/GenBank/DDBJ databases">
        <authorList>
            <person name="Jaffe A."/>
        </authorList>
    </citation>
    <scope>NUCLEOTIDE SEQUENCE</scope>
    <source>
        <strain evidence="1">RIFCSPHIGHO2_01_FULL_AR10_44_11</strain>
    </source>
</reference>
<sequence>MARLKLLNKLEMERKRKLFETERLPKSVKEHLERKTSGLGAPLGSPLPNIKVDWLGRIEKWRYNREKLERLFPGIFSNEFFLKLPRVGGGREGEVRRLHLGKENVFISSSGMHWYDLIIKKFKKGARSSPENQAKTLHSLHIIYNWLMANKMLPESKNFELRVAEVIAYKGPFLAMRYIKDPLSLGQLPSDLRKEAWGLVTNFGRSISNAENRLIRHYERAGLVYPSPDFVPPNILIRLRGRAGERGQTYIFDQFSEPVRAKERRFRKESIRRMVENRPITEKRQIT</sequence>